<reference evidence="1 2" key="1">
    <citation type="journal article" date="2022" name="Genome Biol. Evol.">
        <title>The Spruce Budworm Genome: Reconstructing the Evolutionary History of Antifreeze Proteins.</title>
        <authorList>
            <person name="Beliveau C."/>
            <person name="Gagne P."/>
            <person name="Picq S."/>
            <person name="Vernygora O."/>
            <person name="Keeling C.I."/>
            <person name="Pinkney K."/>
            <person name="Doucet D."/>
            <person name="Wen F."/>
            <person name="Johnston J.S."/>
            <person name="Maaroufi H."/>
            <person name="Boyle B."/>
            <person name="Laroche J."/>
            <person name="Dewar K."/>
            <person name="Juretic N."/>
            <person name="Blackburn G."/>
            <person name="Nisole A."/>
            <person name="Brunet B."/>
            <person name="Brandao M."/>
            <person name="Lumley L."/>
            <person name="Duan J."/>
            <person name="Quan G."/>
            <person name="Lucarotti C.J."/>
            <person name="Roe A.D."/>
            <person name="Sperling F.A.H."/>
            <person name="Levesque R.C."/>
            <person name="Cusson M."/>
        </authorList>
    </citation>
    <scope>NUCLEOTIDE SEQUENCE [LARGE SCALE GENOMIC DNA]</scope>
    <source>
        <strain evidence="1">Glfc:IPQL:Cfum</strain>
    </source>
</reference>
<organism evidence="1 2">
    <name type="scientific">Choristoneura fumiferana</name>
    <name type="common">Spruce budworm moth</name>
    <name type="synonym">Archips fumiferana</name>
    <dbReference type="NCBI Taxonomy" id="7141"/>
    <lineage>
        <taxon>Eukaryota</taxon>
        <taxon>Metazoa</taxon>
        <taxon>Ecdysozoa</taxon>
        <taxon>Arthropoda</taxon>
        <taxon>Hexapoda</taxon>
        <taxon>Insecta</taxon>
        <taxon>Pterygota</taxon>
        <taxon>Neoptera</taxon>
        <taxon>Endopterygota</taxon>
        <taxon>Lepidoptera</taxon>
        <taxon>Glossata</taxon>
        <taxon>Ditrysia</taxon>
        <taxon>Tortricoidea</taxon>
        <taxon>Tortricidae</taxon>
        <taxon>Tortricinae</taxon>
        <taxon>Choristoneura</taxon>
    </lineage>
</organism>
<keyword evidence="2" id="KW-1185">Reference proteome</keyword>
<gene>
    <name evidence="1" type="ORF">MSG28_013133</name>
</gene>
<dbReference type="EMBL" id="CM046123">
    <property type="protein sequence ID" value="KAI8439300.1"/>
    <property type="molecule type" value="Genomic_DNA"/>
</dbReference>
<sequence>MISLTRVVAFAFITISPSYSSPCDTECPQEKDVVCGFNPLSKTYKMYAGRCAMSKFIACNKVYIVETPLSYCIKSDTKNSRKMYGDGESCPVFCPTHYRPVCGASKIRDYVYRAFTNGCQLDMLNCRGDEEVSDIGIHGAKVVGPCAKSARIATTILLANPAVKQQCLHCCVSAWRHGGGAHRDHVQQHVARAAGAAHGTDIPT</sequence>
<proteinExistence type="predicted"/>
<name>A0ACC0KSM3_CHOFU</name>
<evidence type="ECO:0000313" key="2">
    <source>
        <dbReference type="Proteomes" id="UP001064048"/>
    </source>
</evidence>
<dbReference type="Proteomes" id="UP001064048">
    <property type="component" value="Chromosome 23"/>
</dbReference>
<protein>
    <submittedName>
        <fullName evidence="1">Uncharacterized protein</fullName>
    </submittedName>
</protein>
<accession>A0ACC0KSM3</accession>
<evidence type="ECO:0000313" key="1">
    <source>
        <dbReference type="EMBL" id="KAI8439300.1"/>
    </source>
</evidence>
<comment type="caution">
    <text evidence="1">The sequence shown here is derived from an EMBL/GenBank/DDBJ whole genome shotgun (WGS) entry which is preliminary data.</text>
</comment>